<dbReference type="FunCoup" id="A0A7J7E0P7">
    <property type="interactions" value="152"/>
</dbReference>
<feature type="transmembrane region" description="Helical" evidence="1">
    <location>
        <begin position="178"/>
        <end position="196"/>
    </location>
</feature>
<dbReference type="PANTHER" id="PTHR34366">
    <property type="entry name" value="OS07G0289901 PROTEIN-RELATED"/>
    <property type="match status" value="1"/>
</dbReference>
<dbReference type="AlphaFoldDB" id="A0A7J7E0P7"/>
<accession>A0A7J7E0P7</accession>
<evidence type="ECO:0000313" key="3">
    <source>
        <dbReference type="EMBL" id="KAF5752157.1"/>
    </source>
</evidence>
<protein>
    <submittedName>
        <fullName evidence="3">Argininosuccinate lyase</fullName>
    </submittedName>
</protein>
<dbReference type="GO" id="GO:0016829">
    <property type="term" value="F:lyase activity"/>
    <property type="evidence" value="ECO:0007669"/>
    <property type="project" value="UniProtKB-KW"/>
</dbReference>
<keyword evidence="1" id="KW-0472">Membrane</keyword>
<evidence type="ECO:0000313" key="4">
    <source>
        <dbReference type="Proteomes" id="UP000593562"/>
    </source>
</evidence>
<evidence type="ECO:0000256" key="1">
    <source>
        <dbReference type="SAM" id="Phobius"/>
    </source>
</evidence>
<organism evidence="3 4">
    <name type="scientific">Tripterygium wilfordii</name>
    <name type="common">Thunder God vine</name>
    <dbReference type="NCBI Taxonomy" id="458696"/>
    <lineage>
        <taxon>Eukaryota</taxon>
        <taxon>Viridiplantae</taxon>
        <taxon>Streptophyta</taxon>
        <taxon>Embryophyta</taxon>
        <taxon>Tracheophyta</taxon>
        <taxon>Spermatophyta</taxon>
        <taxon>Magnoliopsida</taxon>
        <taxon>eudicotyledons</taxon>
        <taxon>Gunneridae</taxon>
        <taxon>Pentapetalae</taxon>
        <taxon>rosids</taxon>
        <taxon>fabids</taxon>
        <taxon>Celastrales</taxon>
        <taxon>Celastraceae</taxon>
        <taxon>Tripterygium</taxon>
    </lineage>
</organism>
<keyword evidence="3" id="KW-0456">Lyase</keyword>
<gene>
    <name evidence="3" type="ORF">HS088_TW01G00064</name>
</gene>
<dbReference type="InterPro" id="IPR056633">
    <property type="entry name" value="DUF7731"/>
</dbReference>
<dbReference type="Proteomes" id="UP000593562">
    <property type="component" value="Unassembled WGS sequence"/>
</dbReference>
<feature type="domain" description="DUF7731" evidence="2">
    <location>
        <begin position="69"/>
        <end position="169"/>
    </location>
</feature>
<dbReference type="Pfam" id="PF24865">
    <property type="entry name" value="DUF7731"/>
    <property type="match status" value="1"/>
</dbReference>
<keyword evidence="4" id="KW-1185">Reference proteome</keyword>
<sequence length="197" mass="21353">MRSRPCPCTSCLNLAIVNAKCSIMKQAFVNTAEKLHNGILRLHQFMGSCSCCGEADEDVPGVGSGGDDPAQIVAKALLCFNERNLYISCEESYRLTASGNLNVPYGYTDQYCTGPCLTETHLVLNCIDNILAHFLFYNKATIHDVQDTIEAGCGHGPERGNFNVAEHIQAEEDTAGRAAAPVLLWICLMIIGLALLL</sequence>
<keyword evidence="1" id="KW-1133">Transmembrane helix</keyword>
<keyword evidence="1" id="KW-0812">Transmembrane</keyword>
<evidence type="ECO:0000259" key="2">
    <source>
        <dbReference type="Pfam" id="PF24865"/>
    </source>
</evidence>
<dbReference type="InParanoid" id="A0A7J7E0P7"/>
<reference evidence="3 4" key="1">
    <citation type="journal article" date="2020" name="Nat. Commun.">
        <title>Genome of Tripterygium wilfordii and identification of cytochrome P450 involved in triptolide biosynthesis.</title>
        <authorList>
            <person name="Tu L."/>
            <person name="Su P."/>
            <person name="Zhang Z."/>
            <person name="Gao L."/>
            <person name="Wang J."/>
            <person name="Hu T."/>
            <person name="Zhou J."/>
            <person name="Zhang Y."/>
            <person name="Zhao Y."/>
            <person name="Liu Y."/>
            <person name="Song Y."/>
            <person name="Tong Y."/>
            <person name="Lu Y."/>
            <person name="Yang J."/>
            <person name="Xu C."/>
            <person name="Jia M."/>
            <person name="Peters R.J."/>
            <person name="Huang L."/>
            <person name="Gao W."/>
        </authorList>
    </citation>
    <scope>NUCLEOTIDE SEQUENCE [LARGE SCALE GENOMIC DNA]</scope>
    <source>
        <strain evidence="4">cv. XIE 37</strain>
        <tissue evidence="3">Leaf</tissue>
    </source>
</reference>
<proteinExistence type="predicted"/>
<comment type="caution">
    <text evidence="3">The sequence shown here is derived from an EMBL/GenBank/DDBJ whole genome shotgun (WGS) entry which is preliminary data.</text>
</comment>
<dbReference type="EMBL" id="JAAARO010000001">
    <property type="protein sequence ID" value="KAF5752157.1"/>
    <property type="molecule type" value="Genomic_DNA"/>
</dbReference>
<dbReference type="PANTHER" id="PTHR34366:SF2">
    <property type="entry name" value="OS07G0289901 PROTEIN"/>
    <property type="match status" value="1"/>
</dbReference>
<name>A0A7J7E0P7_TRIWF</name>